<accession>A0A4V3I6M7</accession>
<evidence type="ECO:0000259" key="7">
    <source>
        <dbReference type="PROSITE" id="PS50968"/>
    </source>
</evidence>
<comment type="caution">
    <text evidence="9">The sequence shown here is derived from an EMBL/GenBank/DDBJ whole genome shotgun (WGS) entry which is preliminary data.</text>
</comment>
<dbReference type="PROSITE" id="PS50968">
    <property type="entry name" value="BIOTINYL_LIPOYL"/>
    <property type="match status" value="1"/>
</dbReference>
<sequence>MGRDFLLPDLGEGLTEAEIVNWLVSPGDTIAIDQPVVEVESAKSIVELPSPFGGVVEKLFGEVGEVIHAGSVLLTVADASASAAPAPATVPPVKAAAPEDPAGETGRPLVGYGPSESTRGVRRPAGGRFGRNAAPLPAPVAAVALLDPARRSPVVSPLVRRLAREHGFDASQLSGSGANSLVLRGDVESYIRDLAAPAEPAAVAAPVTPPASVPATLPASVPAPGAAQAVAP</sequence>
<dbReference type="PANTHER" id="PTHR43178">
    <property type="entry name" value="DIHYDROLIPOAMIDE ACETYLTRANSFERASE COMPONENT OF PYRUVATE DEHYDROGENASE COMPLEX"/>
    <property type="match status" value="1"/>
</dbReference>
<dbReference type="Pfam" id="PF00364">
    <property type="entry name" value="Biotin_lipoyl"/>
    <property type="match status" value="1"/>
</dbReference>
<evidence type="ECO:0000256" key="6">
    <source>
        <dbReference type="SAM" id="MobiDB-lite"/>
    </source>
</evidence>
<dbReference type="Gene3D" id="4.10.320.10">
    <property type="entry name" value="E3-binding domain"/>
    <property type="match status" value="1"/>
</dbReference>
<dbReference type="PROSITE" id="PS00189">
    <property type="entry name" value="LIPOYL"/>
    <property type="match status" value="1"/>
</dbReference>
<comment type="cofactor">
    <cofactor evidence="1">
        <name>(R)-lipoate</name>
        <dbReference type="ChEBI" id="CHEBI:83088"/>
    </cofactor>
</comment>
<dbReference type="InterPro" id="IPR050743">
    <property type="entry name" value="2-oxoacid_DH_E2_comp"/>
</dbReference>
<feature type="domain" description="Lipoyl-binding" evidence="7">
    <location>
        <begin position="2"/>
        <end position="77"/>
    </location>
</feature>
<dbReference type="RefSeq" id="WP_174776600.1">
    <property type="nucleotide sequence ID" value="NZ_SOEZ01000029.1"/>
</dbReference>
<dbReference type="AlphaFoldDB" id="A0A4V3I6M7"/>
<dbReference type="GO" id="GO:0016407">
    <property type="term" value="F:acetyltransferase activity"/>
    <property type="evidence" value="ECO:0007669"/>
    <property type="project" value="TreeGrafter"/>
</dbReference>
<dbReference type="GO" id="GO:0031405">
    <property type="term" value="F:lipoic acid binding"/>
    <property type="evidence" value="ECO:0007669"/>
    <property type="project" value="TreeGrafter"/>
</dbReference>
<dbReference type="Pfam" id="PF02817">
    <property type="entry name" value="E3_binding"/>
    <property type="match status" value="1"/>
</dbReference>
<protein>
    <submittedName>
        <fullName evidence="9">2-oxo acid dehydrogenase subunit E2</fullName>
    </submittedName>
</protein>
<evidence type="ECO:0000313" key="10">
    <source>
        <dbReference type="Proteomes" id="UP000297866"/>
    </source>
</evidence>
<keyword evidence="10" id="KW-1185">Reference proteome</keyword>
<feature type="non-terminal residue" evidence="9">
    <location>
        <position position="232"/>
    </location>
</feature>
<evidence type="ECO:0000259" key="8">
    <source>
        <dbReference type="PROSITE" id="PS51826"/>
    </source>
</evidence>
<name>A0A4V3I6M7_9MICO</name>
<dbReference type="Gene3D" id="2.40.50.100">
    <property type="match status" value="1"/>
</dbReference>
<gene>
    <name evidence="9" type="ORF">E3O23_05570</name>
</gene>
<dbReference type="PROSITE" id="PS51826">
    <property type="entry name" value="PSBD"/>
    <property type="match status" value="1"/>
</dbReference>
<organism evidence="9 10">
    <name type="scientific">Cryobacterium tagatosivorans</name>
    <dbReference type="NCBI Taxonomy" id="1259199"/>
    <lineage>
        <taxon>Bacteria</taxon>
        <taxon>Bacillati</taxon>
        <taxon>Actinomycetota</taxon>
        <taxon>Actinomycetes</taxon>
        <taxon>Micrococcales</taxon>
        <taxon>Microbacteriaceae</taxon>
        <taxon>Cryobacterium</taxon>
    </lineage>
</organism>
<dbReference type="EMBL" id="SOEZ01000029">
    <property type="protein sequence ID" value="TFB53098.1"/>
    <property type="molecule type" value="Genomic_DNA"/>
</dbReference>
<keyword evidence="5" id="KW-0012">Acyltransferase</keyword>
<comment type="similarity">
    <text evidence="2">Belongs to the 2-oxoacid dehydrogenase family.</text>
</comment>
<reference evidence="9 10" key="1">
    <citation type="submission" date="2019-03" db="EMBL/GenBank/DDBJ databases">
        <title>Genomics of glacier-inhabiting Cryobacterium strains.</title>
        <authorList>
            <person name="Liu Q."/>
            <person name="Xin Y.-H."/>
        </authorList>
    </citation>
    <scope>NUCLEOTIDE SEQUENCE [LARGE SCALE GENOMIC DNA]</scope>
    <source>
        <strain evidence="9 10">Sr47</strain>
    </source>
</reference>
<dbReference type="InterPro" id="IPR011053">
    <property type="entry name" value="Single_hybrid_motif"/>
</dbReference>
<evidence type="ECO:0000256" key="2">
    <source>
        <dbReference type="ARBA" id="ARBA00007317"/>
    </source>
</evidence>
<dbReference type="GO" id="GO:0005737">
    <property type="term" value="C:cytoplasm"/>
    <property type="evidence" value="ECO:0007669"/>
    <property type="project" value="TreeGrafter"/>
</dbReference>
<keyword evidence="4" id="KW-0450">Lipoyl</keyword>
<evidence type="ECO:0000256" key="1">
    <source>
        <dbReference type="ARBA" id="ARBA00001938"/>
    </source>
</evidence>
<dbReference type="Proteomes" id="UP000297866">
    <property type="component" value="Unassembled WGS sequence"/>
</dbReference>
<dbReference type="InterPro" id="IPR004167">
    <property type="entry name" value="PSBD"/>
</dbReference>
<feature type="region of interest" description="Disordered" evidence="6">
    <location>
        <begin position="85"/>
        <end position="121"/>
    </location>
</feature>
<keyword evidence="3" id="KW-0808">Transferase</keyword>
<proteinExistence type="inferred from homology"/>
<feature type="domain" description="Peripheral subunit-binding (PSBD)" evidence="8">
    <location>
        <begin position="154"/>
        <end position="191"/>
    </location>
</feature>
<evidence type="ECO:0000313" key="9">
    <source>
        <dbReference type="EMBL" id="TFB53098.1"/>
    </source>
</evidence>
<evidence type="ECO:0000256" key="3">
    <source>
        <dbReference type="ARBA" id="ARBA00022679"/>
    </source>
</evidence>
<feature type="compositionally biased region" description="Low complexity" evidence="6">
    <location>
        <begin position="85"/>
        <end position="98"/>
    </location>
</feature>
<dbReference type="InterPro" id="IPR003016">
    <property type="entry name" value="2-oxoA_DH_lipoyl-BS"/>
</dbReference>
<dbReference type="PANTHER" id="PTHR43178:SF5">
    <property type="entry name" value="LIPOAMIDE ACYLTRANSFERASE COMPONENT OF BRANCHED-CHAIN ALPHA-KETO ACID DEHYDROGENASE COMPLEX, MITOCHONDRIAL"/>
    <property type="match status" value="1"/>
</dbReference>
<dbReference type="SUPFAM" id="SSF47005">
    <property type="entry name" value="Peripheral subunit-binding domain of 2-oxo acid dehydrogenase complex"/>
    <property type="match status" value="1"/>
</dbReference>
<evidence type="ECO:0000256" key="5">
    <source>
        <dbReference type="ARBA" id="ARBA00023315"/>
    </source>
</evidence>
<dbReference type="CDD" id="cd06849">
    <property type="entry name" value="lipoyl_domain"/>
    <property type="match status" value="1"/>
</dbReference>
<dbReference type="InterPro" id="IPR000089">
    <property type="entry name" value="Biotin_lipoyl"/>
</dbReference>
<evidence type="ECO:0000256" key="4">
    <source>
        <dbReference type="ARBA" id="ARBA00022823"/>
    </source>
</evidence>
<dbReference type="InterPro" id="IPR036625">
    <property type="entry name" value="E3-bd_dom_sf"/>
</dbReference>
<dbReference type="SUPFAM" id="SSF51230">
    <property type="entry name" value="Single hybrid motif"/>
    <property type="match status" value="1"/>
</dbReference>